<dbReference type="PANTHER" id="PTHR13252:SF9">
    <property type="entry name" value="F-BOX ONLY PROTEIN 28"/>
    <property type="match status" value="1"/>
</dbReference>
<comment type="caution">
    <text evidence="3">The sequence shown here is derived from an EMBL/GenBank/DDBJ whole genome shotgun (WGS) entry which is preliminary data.</text>
</comment>
<dbReference type="InterPro" id="IPR039719">
    <property type="entry name" value="FBXO28"/>
</dbReference>
<sequence length="686" mass="74218">MDRLPEEVILHIITYLPFPENLALQAVSSRFLTLARDDTIWKQEAFTHSRAEALRRRQQLLDAQDARLAELRNAVTALPGSDLTAWDVSQLRGSPQPRAASDPHAEAKAQRQRAFANWEPAFPDERLDYYDEFIRRHAPISVGWLDLPKAQQNADREEVREATGIGTLNDSDSGSVRNLVAPLDDGSICIWDVSRRSTVDYGGGGKLLGQSTPGLLTGQPPNATAESHNIMTETGAVECVSIDNDARKGYFAVQSLLHEVDLNTLQLTSTKQYPFPITALSKCEASIPLTVGTNWTIHLHDPRDPAFSAGSGEDPSGDRAELIGGSPYSHATLAQPGPLSILHEPGTSNNNNTPNPNSIWVAGRFTSILNYDRRLFPKLLGTIFSGARIASLSLLPFPLIPRNLDLLRNPSVAIHDRIAAKKSPGATLVAAAEYKGKGSLEFYGLSSHDDDDNASPAVGAGRKAHYQNRQTASASKLLAAAPQGGTVVFADGDGNLKWHERDGFSVVRTFNINDALPAQDHDRDVRHGEVGGGAGAGGGGGGRPTEPSPGQGDIVQKILPTHPITANSTSTSPPSPANQPLHPKTARDDLPTSNLLLWTGDGRLGVLGYGPHDPLRRPRPTKGGNEDPESSQQKREEAVEISAEAVEQRAREDAERQYGMAMRRALERNADEVRFVRGLGMGFLRP</sequence>
<dbReference type="InterPro" id="IPR036047">
    <property type="entry name" value="F-box-like_dom_sf"/>
</dbReference>
<accession>A0A3M7ASI1</accession>
<evidence type="ECO:0000259" key="2">
    <source>
        <dbReference type="PROSITE" id="PS50181"/>
    </source>
</evidence>
<feature type="region of interest" description="Disordered" evidence="1">
    <location>
        <begin position="518"/>
        <end position="594"/>
    </location>
</feature>
<proteinExistence type="predicted"/>
<dbReference type="Pfam" id="PF12937">
    <property type="entry name" value="F-box-like"/>
    <property type="match status" value="1"/>
</dbReference>
<name>A0A3M7ASI1_HORWE</name>
<dbReference type="InterPro" id="IPR001810">
    <property type="entry name" value="F-box_dom"/>
</dbReference>
<dbReference type="SUPFAM" id="SSF81383">
    <property type="entry name" value="F-box domain"/>
    <property type="match status" value="1"/>
</dbReference>
<dbReference type="PANTHER" id="PTHR13252">
    <property type="entry name" value="F-BOX ONLY PROTEIN 28"/>
    <property type="match status" value="1"/>
</dbReference>
<evidence type="ECO:0000313" key="4">
    <source>
        <dbReference type="Proteomes" id="UP000270230"/>
    </source>
</evidence>
<evidence type="ECO:0000313" key="3">
    <source>
        <dbReference type="EMBL" id="RMY30379.1"/>
    </source>
</evidence>
<feature type="compositionally biased region" description="Basic and acidic residues" evidence="1">
    <location>
        <begin position="519"/>
        <end position="529"/>
    </location>
</feature>
<dbReference type="EMBL" id="QWIN01002459">
    <property type="protein sequence ID" value="RMY30379.1"/>
    <property type="molecule type" value="Genomic_DNA"/>
</dbReference>
<dbReference type="SMART" id="SM00256">
    <property type="entry name" value="FBOX"/>
    <property type="match status" value="1"/>
</dbReference>
<feature type="compositionally biased region" description="Gly residues" evidence="1">
    <location>
        <begin position="530"/>
        <end position="543"/>
    </location>
</feature>
<dbReference type="Gene3D" id="1.20.1280.50">
    <property type="match status" value="1"/>
</dbReference>
<evidence type="ECO:0000256" key="1">
    <source>
        <dbReference type="SAM" id="MobiDB-lite"/>
    </source>
</evidence>
<dbReference type="GO" id="GO:0000209">
    <property type="term" value="P:protein polyubiquitination"/>
    <property type="evidence" value="ECO:0007669"/>
    <property type="project" value="TreeGrafter"/>
</dbReference>
<dbReference type="Proteomes" id="UP000270230">
    <property type="component" value="Unassembled WGS sequence"/>
</dbReference>
<dbReference type="AlphaFoldDB" id="A0A3M7ASI1"/>
<dbReference type="OrthoDB" id="3219396at2759"/>
<feature type="region of interest" description="Disordered" evidence="1">
    <location>
        <begin position="608"/>
        <end position="654"/>
    </location>
</feature>
<dbReference type="SUPFAM" id="SSF50978">
    <property type="entry name" value="WD40 repeat-like"/>
    <property type="match status" value="1"/>
</dbReference>
<protein>
    <recommendedName>
        <fullName evidence="2">F-box domain-containing protein</fullName>
    </recommendedName>
</protein>
<organism evidence="3 4">
    <name type="scientific">Hortaea werneckii</name>
    <name type="common">Black yeast</name>
    <name type="synonym">Cladosporium werneckii</name>
    <dbReference type="NCBI Taxonomy" id="91943"/>
    <lineage>
        <taxon>Eukaryota</taxon>
        <taxon>Fungi</taxon>
        <taxon>Dikarya</taxon>
        <taxon>Ascomycota</taxon>
        <taxon>Pezizomycotina</taxon>
        <taxon>Dothideomycetes</taxon>
        <taxon>Dothideomycetidae</taxon>
        <taxon>Mycosphaerellales</taxon>
        <taxon>Teratosphaeriaceae</taxon>
        <taxon>Hortaea</taxon>
    </lineage>
</organism>
<feature type="domain" description="F-box" evidence="2">
    <location>
        <begin position="1"/>
        <end position="44"/>
    </location>
</feature>
<dbReference type="InterPro" id="IPR036322">
    <property type="entry name" value="WD40_repeat_dom_sf"/>
</dbReference>
<dbReference type="PROSITE" id="PS50181">
    <property type="entry name" value="FBOX"/>
    <property type="match status" value="1"/>
</dbReference>
<reference evidence="3 4" key="1">
    <citation type="journal article" date="2018" name="BMC Genomics">
        <title>Genomic evidence for intraspecific hybridization in a clonal and extremely halotolerant yeast.</title>
        <authorList>
            <person name="Gostincar C."/>
            <person name="Stajich J.E."/>
            <person name="Zupancic J."/>
            <person name="Zalar P."/>
            <person name="Gunde-Cimerman N."/>
        </authorList>
    </citation>
    <scope>NUCLEOTIDE SEQUENCE [LARGE SCALE GENOMIC DNA]</scope>
    <source>
        <strain evidence="3 4">EXF-151</strain>
    </source>
</reference>
<gene>
    <name evidence="3" type="ORF">D0865_15269</name>
</gene>